<feature type="transmembrane region" description="Helical" evidence="8">
    <location>
        <begin position="37"/>
        <end position="66"/>
    </location>
</feature>
<evidence type="ECO:0000256" key="3">
    <source>
        <dbReference type="ARBA" id="ARBA00022448"/>
    </source>
</evidence>
<gene>
    <name evidence="10" type="ORF">EJ08DRAFT_671682</name>
</gene>
<dbReference type="OrthoDB" id="1699231at2759"/>
<feature type="domain" description="Sodium/calcium exchanger membrane region" evidence="9">
    <location>
        <begin position="239"/>
        <end position="353"/>
    </location>
</feature>
<dbReference type="PANTHER" id="PTHR31503">
    <property type="entry name" value="VACUOLAR CALCIUM ION TRANSPORTER"/>
    <property type="match status" value="1"/>
</dbReference>
<dbReference type="InterPro" id="IPR044880">
    <property type="entry name" value="NCX_ion-bd_dom_sf"/>
</dbReference>
<feature type="transmembrane region" description="Helical" evidence="8">
    <location>
        <begin position="257"/>
        <end position="279"/>
    </location>
</feature>
<evidence type="ECO:0000256" key="4">
    <source>
        <dbReference type="ARBA" id="ARBA00022692"/>
    </source>
</evidence>
<evidence type="ECO:0000256" key="6">
    <source>
        <dbReference type="ARBA" id="ARBA00023065"/>
    </source>
</evidence>
<evidence type="ECO:0000256" key="7">
    <source>
        <dbReference type="ARBA" id="ARBA00023136"/>
    </source>
</evidence>
<keyword evidence="5 8" id="KW-1133">Transmembrane helix</keyword>
<feature type="transmembrane region" description="Helical" evidence="8">
    <location>
        <begin position="146"/>
        <end position="171"/>
    </location>
</feature>
<keyword evidence="3" id="KW-0813">Transport</keyword>
<dbReference type="GO" id="GO:0012505">
    <property type="term" value="C:endomembrane system"/>
    <property type="evidence" value="ECO:0007669"/>
    <property type="project" value="UniProtKB-SubCell"/>
</dbReference>
<evidence type="ECO:0000259" key="9">
    <source>
        <dbReference type="Pfam" id="PF01699"/>
    </source>
</evidence>
<keyword evidence="6" id="KW-0406">Ion transport</keyword>
<keyword evidence="4 8" id="KW-0812">Transmembrane</keyword>
<evidence type="ECO:0000313" key="11">
    <source>
        <dbReference type="Proteomes" id="UP000800235"/>
    </source>
</evidence>
<name>A0A9P4NMN7_9PEZI</name>
<proteinExistence type="inferred from homology"/>
<dbReference type="EMBL" id="MU007060">
    <property type="protein sequence ID" value="KAF2427393.1"/>
    <property type="molecule type" value="Genomic_DNA"/>
</dbReference>
<feature type="transmembrane region" description="Helical" evidence="8">
    <location>
        <begin position="291"/>
        <end position="313"/>
    </location>
</feature>
<feature type="transmembrane region" description="Helical" evidence="8">
    <location>
        <begin position="183"/>
        <end position="202"/>
    </location>
</feature>
<reference evidence="10" key="1">
    <citation type="journal article" date="2020" name="Stud. Mycol.">
        <title>101 Dothideomycetes genomes: a test case for predicting lifestyles and emergence of pathogens.</title>
        <authorList>
            <person name="Haridas S."/>
            <person name="Albert R."/>
            <person name="Binder M."/>
            <person name="Bloem J."/>
            <person name="Labutti K."/>
            <person name="Salamov A."/>
            <person name="Andreopoulos B."/>
            <person name="Baker S."/>
            <person name="Barry K."/>
            <person name="Bills G."/>
            <person name="Bluhm B."/>
            <person name="Cannon C."/>
            <person name="Castanera R."/>
            <person name="Culley D."/>
            <person name="Daum C."/>
            <person name="Ezra D."/>
            <person name="Gonzalez J."/>
            <person name="Henrissat B."/>
            <person name="Kuo A."/>
            <person name="Liang C."/>
            <person name="Lipzen A."/>
            <person name="Lutzoni F."/>
            <person name="Magnuson J."/>
            <person name="Mondo S."/>
            <person name="Nolan M."/>
            <person name="Ohm R."/>
            <person name="Pangilinan J."/>
            <person name="Park H.-J."/>
            <person name="Ramirez L."/>
            <person name="Alfaro M."/>
            <person name="Sun H."/>
            <person name="Tritt A."/>
            <person name="Yoshinaga Y."/>
            <person name="Zwiers L.-H."/>
            <person name="Turgeon B."/>
            <person name="Goodwin S."/>
            <person name="Spatafora J."/>
            <person name="Crous P."/>
            <person name="Grigoriev I."/>
        </authorList>
    </citation>
    <scope>NUCLEOTIDE SEQUENCE</scope>
    <source>
        <strain evidence="10">CBS 130266</strain>
    </source>
</reference>
<evidence type="ECO:0000313" key="10">
    <source>
        <dbReference type="EMBL" id="KAF2427393.1"/>
    </source>
</evidence>
<evidence type="ECO:0000256" key="8">
    <source>
        <dbReference type="SAM" id="Phobius"/>
    </source>
</evidence>
<dbReference type="AlphaFoldDB" id="A0A9P4NMN7"/>
<feature type="domain" description="Sodium/calcium exchanger membrane region" evidence="9">
    <location>
        <begin position="47"/>
        <end position="204"/>
    </location>
</feature>
<feature type="transmembrane region" description="Helical" evidence="8">
    <location>
        <begin position="319"/>
        <end position="339"/>
    </location>
</feature>
<protein>
    <recommendedName>
        <fullName evidence="9">Sodium/calcium exchanger membrane region domain-containing protein</fullName>
    </recommendedName>
</protein>
<dbReference type="GO" id="GO:0000329">
    <property type="term" value="C:fungal-type vacuole membrane"/>
    <property type="evidence" value="ECO:0007669"/>
    <property type="project" value="TreeGrafter"/>
</dbReference>
<accession>A0A9P4NMN7</accession>
<evidence type="ECO:0000256" key="2">
    <source>
        <dbReference type="ARBA" id="ARBA00008170"/>
    </source>
</evidence>
<dbReference type="PANTHER" id="PTHR31503:SF22">
    <property type="entry name" value="VACUOLAR CALCIUM ION TRANSPORTER"/>
    <property type="match status" value="1"/>
</dbReference>
<dbReference type="GO" id="GO:0015369">
    <property type="term" value="F:calcium:proton antiporter activity"/>
    <property type="evidence" value="ECO:0007669"/>
    <property type="project" value="TreeGrafter"/>
</dbReference>
<evidence type="ECO:0000256" key="1">
    <source>
        <dbReference type="ARBA" id="ARBA00004127"/>
    </source>
</evidence>
<dbReference type="GO" id="GO:0006874">
    <property type="term" value="P:intracellular calcium ion homeostasis"/>
    <property type="evidence" value="ECO:0007669"/>
    <property type="project" value="TreeGrafter"/>
</dbReference>
<comment type="similarity">
    <text evidence="2">Belongs to the Ca(2+):cation antiporter (CaCA) (TC 2.A.19) family.</text>
</comment>
<comment type="caution">
    <text evidence="10">The sequence shown here is derived from an EMBL/GenBank/DDBJ whole genome shotgun (WGS) entry which is preliminary data.</text>
</comment>
<sequence length="357" mass="38965">MDMLRSSLRAGHIQQNPIVKAIHHLLSDLFSILARNYVHVLLVFVPVGIIGGCLQWSPCAFLVGYLSEDLPARRSMGPKWGGLMEETLGNTVELMVCIAALTNNEIQITQNIVLGTILAEILWIPGVCAAQGIILNREPTFNSKAAATMCSIAAATVSFVMIPAVLFATLAGLPTDTTDRMVILSRGISLFLILLYVMYMTFRLQPQADFLDEECTSDTAVKSTISLSSPSPNSGYRCFYLIESIADVAESAQLNSAIVSVIFLPLAFSCAELYTAVWVTYRNTMDLAINVVMGSVIQVPLLVMPLLVMLGWATERPMTLHFFGLDSIVLFLSIFVVALHIQEGKSTYVACAICWAT</sequence>
<organism evidence="10 11">
    <name type="scientific">Tothia fuscella</name>
    <dbReference type="NCBI Taxonomy" id="1048955"/>
    <lineage>
        <taxon>Eukaryota</taxon>
        <taxon>Fungi</taxon>
        <taxon>Dikarya</taxon>
        <taxon>Ascomycota</taxon>
        <taxon>Pezizomycotina</taxon>
        <taxon>Dothideomycetes</taxon>
        <taxon>Pleosporomycetidae</taxon>
        <taxon>Venturiales</taxon>
        <taxon>Cylindrosympodiaceae</taxon>
        <taxon>Tothia</taxon>
    </lineage>
</organism>
<dbReference type="Gene3D" id="1.20.1420.30">
    <property type="entry name" value="NCX, central ion-binding region"/>
    <property type="match status" value="1"/>
</dbReference>
<comment type="subcellular location">
    <subcellularLocation>
        <location evidence="1">Endomembrane system</location>
        <topology evidence="1">Multi-pass membrane protein</topology>
    </subcellularLocation>
</comment>
<keyword evidence="7 8" id="KW-0472">Membrane</keyword>
<feature type="transmembrane region" description="Helical" evidence="8">
    <location>
        <begin position="112"/>
        <end position="134"/>
    </location>
</feature>
<dbReference type="InterPro" id="IPR004713">
    <property type="entry name" value="CaH_exchang"/>
</dbReference>
<keyword evidence="11" id="KW-1185">Reference proteome</keyword>
<dbReference type="Proteomes" id="UP000800235">
    <property type="component" value="Unassembled WGS sequence"/>
</dbReference>
<dbReference type="Pfam" id="PF01699">
    <property type="entry name" value="Na_Ca_ex"/>
    <property type="match status" value="2"/>
</dbReference>
<dbReference type="InterPro" id="IPR004837">
    <property type="entry name" value="NaCa_Exmemb"/>
</dbReference>
<evidence type="ECO:0000256" key="5">
    <source>
        <dbReference type="ARBA" id="ARBA00022989"/>
    </source>
</evidence>